<dbReference type="InterPro" id="IPR036881">
    <property type="entry name" value="Glyco_hydro_3_C_sf"/>
</dbReference>
<dbReference type="Proteomes" id="UP000295668">
    <property type="component" value="Unassembled WGS sequence"/>
</dbReference>
<accession>A0A4R5MN71</accession>
<dbReference type="Pfam" id="PF00933">
    <property type="entry name" value="Glyco_hydro_3"/>
    <property type="match status" value="1"/>
</dbReference>
<dbReference type="Gene3D" id="3.40.50.1700">
    <property type="entry name" value="Glycoside hydrolase family 3 C-terminal domain"/>
    <property type="match status" value="1"/>
</dbReference>
<feature type="chain" id="PRO_5020803938" description="beta-glucosidase" evidence="7">
    <location>
        <begin position="20"/>
        <end position="745"/>
    </location>
</feature>
<evidence type="ECO:0000259" key="8">
    <source>
        <dbReference type="SMART" id="SM01217"/>
    </source>
</evidence>
<dbReference type="InterPro" id="IPR002772">
    <property type="entry name" value="Glyco_hydro_3_C"/>
</dbReference>
<dbReference type="OrthoDB" id="9758670at2"/>
<dbReference type="GO" id="GO:0008422">
    <property type="term" value="F:beta-glucosidase activity"/>
    <property type="evidence" value="ECO:0007669"/>
    <property type="project" value="UniProtKB-EC"/>
</dbReference>
<dbReference type="InterPro" id="IPR017853">
    <property type="entry name" value="GH"/>
</dbReference>
<evidence type="ECO:0000313" key="9">
    <source>
        <dbReference type="EMBL" id="TDG37287.1"/>
    </source>
</evidence>
<dbReference type="InterPro" id="IPR051915">
    <property type="entry name" value="Cellulose_Degrad_GH3"/>
</dbReference>
<comment type="catalytic activity">
    <reaction evidence="1">
        <text>Hydrolysis of terminal, non-reducing beta-D-glucosyl residues with release of beta-D-glucose.</text>
        <dbReference type="EC" id="3.2.1.21"/>
    </reaction>
</comment>
<dbReference type="PANTHER" id="PTHR30620">
    <property type="entry name" value="PERIPLASMIC BETA-GLUCOSIDASE-RELATED"/>
    <property type="match status" value="1"/>
</dbReference>
<organism evidence="9 10">
    <name type="scientific">Pedobacter changchengzhani</name>
    <dbReference type="NCBI Taxonomy" id="2529274"/>
    <lineage>
        <taxon>Bacteria</taxon>
        <taxon>Pseudomonadati</taxon>
        <taxon>Bacteroidota</taxon>
        <taxon>Sphingobacteriia</taxon>
        <taxon>Sphingobacteriales</taxon>
        <taxon>Sphingobacteriaceae</taxon>
        <taxon>Pedobacter</taxon>
    </lineage>
</organism>
<evidence type="ECO:0000256" key="7">
    <source>
        <dbReference type="SAM" id="SignalP"/>
    </source>
</evidence>
<dbReference type="Gene3D" id="2.60.40.10">
    <property type="entry name" value="Immunoglobulins"/>
    <property type="match status" value="1"/>
</dbReference>
<dbReference type="InterPro" id="IPR001764">
    <property type="entry name" value="Glyco_hydro_3_N"/>
</dbReference>
<keyword evidence="4 7" id="KW-0732">Signal</keyword>
<dbReference type="Gene3D" id="3.20.20.300">
    <property type="entry name" value="Glycoside hydrolase, family 3, N-terminal domain"/>
    <property type="match status" value="1"/>
</dbReference>
<comment type="caution">
    <text evidence="9">The sequence shown here is derived from an EMBL/GenBank/DDBJ whole genome shotgun (WGS) entry which is preliminary data.</text>
</comment>
<dbReference type="PRINTS" id="PR00133">
    <property type="entry name" value="GLHYDRLASE3"/>
</dbReference>
<dbReference type="InterPro" id="IPR036962">
    <property type="entry name" value="Glyco_hydro_3_N_sf"/>
</dbReference>
<evidence type="ECO:0000256" key="1">
    <source>
        <dbReference type="ARBA" id="ARBA00000448"/>
    </source>
</evidence>
<dbReference type="GO" id="GO:0009251">
    <property type="term" value="P:glucan catabolic process"/>
    <property type="evidence" value="ECO:0007669"/>
    <property type="project" value="TreeGrafter"/>
</dbReference>
<dbReference type="EMBL" id="SJCY01000002">
    <property type="protein sequence ID" value="TDG37287.1"/>
    <property type="molecule type" value="Genomic_DNA"/>
</dbReference>
<dbReference type="SUPFAM" id="SSF52279">
    <property type="entry name" value="Beta-D-glucan exohydrolase, C-terminal domain"/>
    <property type="match status" value="1"/>
</dbReference>
<dbReference type="InterPro" id="IPR013783">
    <property type="entry name" value="Ig-like_fold"/>
</dbReference>
<dbReference type="SUPFAM" id="SSF51445">
    <property type="entry name" value="(Trans)glycosidases"/>
    <property type="match status" value="1"/>
</dbReference>
<keyword evidence="10" id="KW-1185">Reference proteome</keyword>
<proteinExistence type="inferred from homology"/>
<evidence type="ECO:0000256" key="3">
    <source>
        <dbReference type="ARBA" id="ARBA00012744"/>
    </source>
</evidence>
<feature type="signal peptide" evidence="7">
    <location>
        <begin position="1"/>
        <end position="19"/>
    </location>
</feature>
<name>A0A4R5MN71_9SPHI</name>
<evidence type="ECO:0000256" key="2">
    <source>
        <dbReference type="ARBA" id="ARBA00005336"/>
    </source>
</evidence>
<dbReference type="InterPro" id="IPR026891">
    <property type="entry name" value="Fn3-like"/>
</dbReference>
<dbReference type="PANTHER" id="PTHR30620:SF16">
    <property type="entry name" value="LYSOSOMAL BETA GLUCOSIDASE"/>
    <property type="match status" value="1"/>
</dbReference>
<sequence length="745" mass="82378">MNKYFLLIALLASTVNLSAQQTTSNQKKVAALLAKMTLEEKVGQMTQITLGVVGTQVDGEINQEALKNAVVKHSVGSILNVTNHALTVDQWHNLLTKIADEAKTTRLKIPVLYGLDAIHGQTYTLDATLFPQNIGMAATRNIQLAKAITKVTANELRASGVRWNFATVLDCGRQPLWSRFPETYGEDVFIGKTMGAAVIKAYEEDGLDKTTAVASCMKHFLGYSASRNGKDRTPIYLPEIEMREYYLPQFKEAVKAGASSVMINSSIVNGIPVHASKYLLTDILRKELGFNGVAVSDWEDIKRVYTWHHVASSPREAVAMCVNAGVDMSMVPYDFTFYDLLIDAVHKKEVSVQRIDEAVSRILMLKMKLGLFDNPYPEESAKANFGKPEYQTLALDAAHEAMTLLKNQDEVLPLSKNKKYLVAGPGAQSISALNGCWSYTWQGKDEQWYPKDSKTILQTIEDKVGKSNVVTTTEKGFEGIKNFDGDALIKSAKDVDCIILCLGENAYAESPGNIADLALDENQQALAKAAISTGKPIILVLTEGRPRFITNIEPKMNGILMAYWSGKKTAEAIADVLFGDYNPNGRLPYSYPRSSGEIVLYDRKPAEDIREVFNDDIHTGYNPLFAFGTGLSYTTFAYSDLKLSTKNLVGDEKLHVSVTVSNTGKIAGKHTVELYTRDLYASISPDMKRLRAFEKIDLKPGESKTVKFSIDKNDLAFVNAKLNTVTEPGEFTVMIGDLMESFQYK</sequence>
<dbReference type="EC" id="3.2.1.21" evidence="3"/>
<keyword evidence="5" id="KW-0378">Hydrolase</keyword>
<gene>
    <name evidence="9" type="ORF">EZJ43_03990</name>
</gene>
<evidence type="ECO:0000313" key="10">
    <source>
        <dbReference type="Proteomes" id="UP000295668"/>
    </source>
</evidence>
<dbReference type="Pfam" id="PF01915">
    <property type="entry name" value="Glyco_hydro_3_C"/>
    <property type="match status" value="1"/>
</dbReference>
<feature type="domain" description="Fibronectin type III-like" evidence="8">
    <location>
        <begin position="670"/>
        <end position="739"/>
    </location>
</feature>
<dbReference type="RefSeq" id="WP_133261380.1">
    <property type="nucleotide sequence ID" value="NZ_SJCY01000002.1"/>
</dbReference>
<dbReference type="AlphaFoldDB" id="A0A4R5MN71"/>
<dbReference type="Pfam" id="PF14310">
    <property type="entry name" value="Fn3-like"/>
    <property type="match status" value="1"/>
</dbReference>
<dbReference type="FunFam" id="3.20.20.300:FF:000007">
    <property type="entry name" value="Lysosomal beta glucosidase"/>
    <property type="match status" value="1"/>
</dbReference>
<dbReference type="SMART" id="SM01217">
    <property type="entry name" value="Fn3_like"/>
    <property type="match status" value="1"/>
</dbReference>
<evidence type="ECO:0000256" key="4">
    <source>
        <dbReference type="ARBA" id="ARBA00022729"/>
    </source>
</evidence>
<dbReference type="FunFam" id="2.60.40.10:FF:000495">
    <property type="entry name" value="Periplasmic beta-glucosidase"/>
    <property type="match status" value="1"/>
</dbReference>
<protein>
    <recommendedName>
        <fullName evidence="3">beta-glucosidase</fullName>
        <ecNumber evidence="3">3.2.1.21</ecNumber>
    </recommendedName>
</protein>
<evidence type="ECO:0000256" key="6">
    <source>
        <dbReference type="ARBA" id="ARBA00023295"/>
    </source>
</evidence>
<keyword evidence="6" id="KW-0326">Glycosidase</keyword>
<evidence type="ECO:0000256" key="5">
    <source>
        <dbReference type="ARBA" id="ARBA00022801"/>
    </source>
</evidence>
<reference evidence="9 10" key="1">
    <citation type="submission" date="2019-02" db="EMBL/GenBank/DDBJ databases">
        <title>Pedobacter sp. nov., a novel speices isolated from soil of pinguins habitat in Antarcitica.</title>
        <authorList>
            <person name="He R.-H."/>
        </authorList>
    </citation>
    <scope>NUCLEOTIDE SEQUENCE [LARGE SCALE GENOMIC DNA]</scope>
    <source>
        <strain evidence="9 10">E01020</strain>
    </source>
</reference>
<comment type="similarity">
    <text evidence="2">Belongs to the glycosyl hydrolase 3 family.</text>
</comment>